<proteinExistence type="predicted"/>
<dbReference type="AlphaFoldDB" id="A0A158ATX6"/>
<sequence>MLYSCPFGRVMLFAVSQNDHANPLDGHLMLYSTVAIYLTAHAASTTAASAARCGPKHIAPTAAIGLSMRASRAQPAPHGLAGRTSAPVRGSAETSCHQGPSACRDRTLDRYRACLSLESPGGVMVSARFEENSAQRPDARVTAEAPSVAARIRNARPVAQQMIRAGFGQPDFSRTPHHLAYVRVRPRQRKRVESLGSRVEAH</sequence>
<protein>
    <submittedName>
        <fullName evidence="2">Uncharacterized protein</fullName>
    </submittedName>
</protein>
<keyword evidence="3" id="KW-1185">Reference proteome</keyword>
<comment type="caution">
    <text evidence="2">The sequence shown here is derived from an EMBL/GenBank/DDBJ whole genome shotgun (WGS) entry which is preliminary data.</text>
</comment>
<evidence type="ECO:0000256" key="1">
    <source>
        <dbReference type="SAM" id="MobiDB-lite"/>
    </source>
</evidence>
<feature type="region of interest" description="Disordered" evidence="1">
    <location>
        <begin position="75"/>
        <end position="100"/>
    </location>
</feature>
<gene>
    <name evidence="2" type="ORF">AWB83_02338</name>
</gene>
<name>A0A158ATX6_9BURK</name>
<accession>A0A158ATX6</accession>
<evidence type="ECO:0000313" key="3">
    <source>
        <dbReference type="Proteomes" id="UP000054978"/>
    </source>
</evidence>
<organism evidence="2 3">
    <name type="scientific">Caballeronia ptereochthonis</name>
    <dbReference type="NCBI Taxonomy" id="1777144"/>
    <lineage>
        <taxon>Bacteria</taxon>
        <taxon>Pseudomonadati</taxon>
        <taxon>Pseudomonadota</taxon>
        <taxon>Betaproteobacteria</taxon>
        <taxon>Burkholderiales</taxon>
        <taxon>Burkholderiaceae</taxon>
        <taxon>Caballeronia</taxon>
    </lineage>
</organism>
<dbReference type="Proteomes" id="UP000054978">
    <property type="component" value="Unassembled WGS sequence"/>
</dbReference>
<dbReference type="EMBL" id="FCOB02000009">
    <property type="protein sequence ID" value="SAK61179.1"/>
    <property type="molecule type" value="Genomic_DNA"/>
</dbReference>
<reference evidence="2" key="1">
    <citation type="submission" date="2016-01" db="EMBL/GenBank/DDBJ databases">
        <authorList>
            <person name="Peeters C."/>
        </authorList>
    </citation>
    <scope>NUCLEOTIDE SEQUENCE [LARGE SCALE GENOMIC DNA]</scope>
    <source>
        <strain evidence="2">LMG 29326</strain>
    </source>
</reference>
<evidence type="ECO:0000313" key="2">
    <source>
        <dbReference type="EMBL" id="SAK61179.1"/>
    </source>
</evidence>